<feature type="compositionally biased region" description="Low complexity" evidence="2">
    <location>
        <begin position="838"/>
        <end position="855"/>
    </location>
</feature>
<proteinExistence type="predicted"/>
<feature type="compositionally biased region" description="Gly residues" evidence="2">
    <location>
        <begin position="722"/>
        <end position="739"/>
    </location>
</feature>
<organism evidence="4 5">
    <name type="scientific">Cafeteria roenbergensis</name>
    <name type="common">Marine flagellate</name>
    <dbReference type="NCBI Taxonomy" id="33653"/>
    <lineage>
        <taxon>Eukaryota</taxon>
        <taxon>Sar</taxon>
        <taxon>Stramenopiles</taxon>
        <taxon>Bigyra</taxon>
        <taxon>Opalozoa</taxon>
        <taxon>Bicosoecida</taxon>
        <taxon>Cafeteriaceae</taxon>
        <taxon>Cafeteria</taxon>
    </lineage>
</organism>
<feature type="region of interest" description="Disordered" evidence="2">
    <location>
        <begin position="711"/>
        <end position="824"/>
    </location>
</feature>
<evidence type="ECO:0000256" key="1">
    <source>
        <dbReference type="SAM" id="Coils"/>
    </source>
</evidence>
<feature type="coiled-coil region" evidence="1">
    <location>
        <begin position="84"/>
        <end position="111"/>
    </location>
</feature>
<feature type="coiled-coil region" evidence="1">
    <location>
        <begin position="1304"/>
        <end position="1331"/>
    </location>
</feature>
<accession>A0A5A8DAH2</accession>
<reference evidence="4 5" key="1">
    <citation type="submission" date="2019-07" db="EMBL/GenBank/DDBJ databases">
        <title>Genomes of Cafeteria roenbergensis.</title>
        <authorList>
            <person name="Fischer M.G."/>
            <person name="Hackl T."/>
            <person name="Roman M."/>
        </authorList>
    </citation>
    <scope>NUCLEOTIDE SEQUENCE [LARGE SCALE GENOMIC DNA]</scope>
    <source>
        <strain evidence="4 5">Cflag</strain>
    </source>
</reference>
<dbReference type="Pfam" id="PF00078">
    <property type="entry name" value="RVT_1"/>
    <property type="match status" value="1"/>
</dbReference>
<dbReference type="EMBL" id="VLTM01000039">
    <property type="protein sequence ID" value="KAA0160931.1"/>
    <property type="molecule type" value="Genomic_DNA"/>
</dbReference>
<feature type="domain" description="Reverse transcriptase" evidence="3">
    <location>
        <begin position="320"/>
        <end position="457"/>
    </location>
</feature>
<sequence>MRALKRSDRSDATKEVGDILLRCEEVAKGAYRDYERDSKEYKDACTEARYFRPDKDCVVGKEADLHAARVKKRYQLAHVWRSDIAGAVEGLEELRAEIEELALEAMMELRSDDESSDDMEATANLVEEFIRACKGARCLAAATGFEGFLPDTLGKLPGELKAKLRKCLYGDGVTARANEQTEAPWQRKMVLHHDDMLRIKHECVFLRRLAKARRACTARCRAEALAKGTPEKRVANIDDPAMLRVMSDLVAFREACVPGTHYWLRNTMMGPRGLTDEEFAVVTRYRIGASEADHVVPDGVSINCALVHAVRTAFEEGEIRTVVVALDMANAYNSVSRRAMIEEVRRLDEKLVPAVLALYGSSSPLLFATDEGEVFELESNRGVRQGDPAAGALFAIAVHPLVDEVRRAFPDVLILQMADDTTLVGPRRSAFKAAQMLAERLSTVGLRMNADKTQVLCKRGQLERTKARIRREMKRSRDDPGSPPSVLEGCHLTERSVAVLQCPVGEELPPEVALEHSMKRLEKEFGPAAERLLAGIEVCGLKRAHHLLLSVVGQKFSYLHRAAGAAAGQELAVFHAALLANLAAVAHKTELDAIGHALSDEMCTVTEDGFREAMSKAIEALVRGLPDEHARREAWWALLGREADGVTRLASAASNPALKKGGYAQMRLAKMLSKGCKAGGMGLPGVAQFRFEATAGFIEAVRDMRKGRFEMAPPPEEALDGPGTGGGGGEAASGSGAGAGPANAGEAEAEDESGAAAAAAGGTPWVDHPAVGESESKEDCDEGPAHGQQLAGTLDGWLVSGTGGAAEPGHQPTPTSGGQTVGGGAAAASAAGAATEMTTSGGGAAAASAAGAPTGQETSDAAQPRADAAQVYSVRRTPAIGLARDGPDADADGNDPNWKGISLKKLVRSSLKRSDRSDATKEVGDILLRCEEVAKGAYRDYERDSKEYKDACTEARYFRPDKDCVVGKEADLHAARVKKRYQLAHVWRSDIAGAVEGLEELRAEIEELALEAMMELRSDDESSDDMEATANLVEEFIRACKGARCLAAATGFEGFLPDTLGKLPGELKAKLRKCLYGDGVTARANEQTEAPWQRKMVLHHDDMLRIKHECVFLRRLAKARRACTARCRAEALAKGTPEKRVANIDDPAMLRVMSDLVAFREACVPGTHYWLRNTMMGPRGLTDEEFAVVERYRIGASEADHVVPDGVSINCACMQRDTTARGTVHIGGVSGVAHHLARCRCGKGSTIRAHNDVRDVLHAAYKDACTEARYFRPDKDCVVGKEADLHAARVKKRYQLAHVWRSDIAGAVEGLEELRAEIEELALEAMMELRSDDESSDDMEAAANLVEEFIRACKGARCLAAATGFEGFLPDTLGVLSDDLKAKLRKCLYGDGVTARANEQTEAPWQRKMVLHHDDMLRIKHECVFLRRLAKARRACTARCRAEALAKGTPEKRVANIDDPAMLRVMSDLVAFREACVPGTHYWLRNTMMGPRGLTDEEFAVVTRYRIGASEADHVVPDGVSINCASPRR</sequence>
<protein>
    <recommendedName>
        <fullName evidence="3">Reverse transcriptase domain-containing protein</fullName>
    </recommendedName>
</protein>
<dbReference type="Proteomes" id="UP000325113">
    <property type="component" value="Unassembled WGS sequence"/>
</dbReference>
<evidence type="ECO:0000313" key="5">
    <source>
        <dbReference type="Proteomes" id="UP000325113"/>
    </source>
</evidence>
<gene>
    <name evidence="4" type="ORF">FNF31_04003</name>
</gene>
<feature type="coiled-coil region" evidence="1">
    <location>
        <begin position="991"/>
        <end position="1018"/>
    </location>
</feature>
<evidence type="ECO:0000256" key="2">
    <source>
        <dbReference type="SAM" id="MobiDB-lite"/>
    </source>
</evidence>
<dbReference type="InterPro" id="IPR000477">
    <property type="entry name" value="RT_dom"/>
</dbReference>
<keyword evidence="1" id="KW-0175">Coiled coil</keyword>
<dbReference type="SUPFAM" id="SSF56672">
    <property type="entry name" value="DNA/RNA polymerases"/>
    <property type="match status" value="1"/>
</dbReference>
<name>A0A5A8DAH2_CAFRO</name>
<feature type="region of interest" description="Disordered" evidence="2">
    <location>
        <begin position="838"/>
        <end position="870"/>
    </location>
</feature>
<comment type="caution">
    <text evidence="4">The sequence shown here is derived from an EMBL/GenBank/DDBJ whole genome shotgun (WGS) entry which is preliminary data.</text>
</comment>
<evidence type="ECO:0000313" key="4">
    <source>
        <dbReference type="EMBL" id="KAA0160931.1"/>
    </source>
</evidence>
<dbReference type="InterPro" id="IPR043502">
    <property type="entry name" value="DNA/RNA_pol_sf"/>
</dbReference>
<evidence type="ECO:0000259" key="3">
    <source>
        <dbReference type="Pfam" id="PF00078"/>
    </source>
</evidence>